<reference evidence="2" key="1">
    <citation type="submission" date="2021-01" db="EMBL/GenBank/DDBJ databases">
        <title>Whole genome shotgun sequence of Virgisporangium aurantiacum NBRC 16421.</title>
        <authorList>
            <person name="Komaki H."/>
            <person name="Tamura T."/>
        </authorList>
    </citation>
    <scope>NUCLEOTIDE SEQUENCE</scope>
    <source>
        <strain evidence="2">NBRC 16421</strain>
    </source>
</reference>
<dbReference type="EMBL" id="BOPG01000030">
    <property type="protein sequence ID" value="GIJ57317.1"/>
    <property type="molecule type" value="Genomic_DNA"/>
</dbReference>
<dbReference type="Proteomes" id="UP000612585">
    <property type="component" value="Unassembled WGS sequence"/>
</dbReference>
<feature type="region of interest" description="Disordered" evidence="1">
    <location>
        <begin position="1"/>
        <end position="20"/>
    </location>
</feature>
<name>A0A8J3Z5K8_9ACTN</name>
<accession>A0A8J3Z5K8</accession>
<comment type="caution">
    <text evidence="2">The sequence shown here is derived from an EMBL/GenBank/DDBJ whole genome shotgun (WGS) entry which is preliminary data.</text>
</comment>
<sequence length="826" mass="87061">MPSLPDTGQPVSGENLTLYPPADGIGPYTAVPDRLELAVRPDGTPDLRLELVRSFGVEQLRYGVLDLRVYAAADLDSAARVLAATGRAGPVESAAWQQGAVRFAVPGLAVSAPQTLIGDGLGGVRCTQVIDADAAVAVDALLSSDAGALAVVAEVELLAAPPRMPATVTFVPADLLAALGPGRHGWAELPGDAGLFTVDGDIADAELFALALAARIRAAYGEFATDPDSPGRSSLTLRPPTDDDRTPLTWDLRRTVIAPHPVVLRLDLAAAFVGHDVDALRRFVDVPPLRTGFRQVVVTGNLPPDRTGAVLGVRLRKAATADRPVPVDEFVRLAPPEDRATAVIQLSPAEAPDLDISTVAHLQHDDAGTVEGRAWTSDDRSVLVGPADFAVRFLAFGATPAVLDQADVDGTVTWRAADGPREWTFRLDGAHPGRTLVLPRDAEVLATTVVASRGGRTVTVALPVPMPDRLARHHFPHFGANAVVVRCRFAAGAARLFAEFRPEGAAEIEATRLGFTPERPEATYRWFSDSIFATGYRYRLIAPSGEPGPWSGVQPPDRALDLTAEGQPMTIEVSGVRFFRDRDDPARAYFDLGPPDAVRTAGGRVQVWIREAPGRLMLQLTACLQPTTARIEELRPAVAARLGLADPALLKLAPRPGRVGPARLLMDADVLASGRPASTPPFTAMLPATVEGTAADRVRAAVRGERGNLAVGYAVAFEDPVRVTVVCAGDVAAALPHLGPDAAAGVQKLLADGVLTLTCSADPEPAPPEVCEHLTGRAVATAAQMLGALLAADGRGETRLHVELSETAHITTTVDLRADVADWMTA</sequence>
<proteinExistence type="predicted"/>
<gene>
    <name evidence="2" type="ORF">Vau01_048330</name>
</gene>
<evidence type="ECO:0000313" key="3">
    <source>
        <dbReference type="Proteomes" id="UP000612585"/>
    </source>
</evidence>
<keyword evidence="3" id="KW-1185">Reference proteome</keyword>
<evidence type="ECO:0000256" key="1">
    <source>
        <dbReference type="SAM" id="MobiDB-lite"/>
    </source>
</evidence>
<evidence type="ECO:0000313" key="2">
    <source>
        <dbReference type="EMBL" id="GIJ57317.1"/>
    </source>
</evidence>
<protein>
    <submittedName>
        <fullName evidence="2">Uncharacterized protein</fullName>
    </submittedName>
</protein>
<organism evidence="2 3">
    <name type="scientific">Virgisporangium aurantiacum</name>
    <dbReference type="NCBI Taxonomy" id="175570"/>
    <lineage>
        <taxon>Bacteria</taxon>
        <taxon>Bacillati</taxon>
        <taxon>Actinomycetota</taxon>
        <taxon>Actinomycetes</taxon>
        <taxon>Micromonosporales</taxon>
        <taxon>Micromonosporaceae</taxon>
        <taxon>Virgisporangium</taxon>
    </lineage>
</organism>
<dbReference type="AlphaFoldDB" id="A0A8J3Z5K8"/>
<dbReference type="RefSeq" id="WP_203996550.1">
    <property type="nucleotide sequence ID" value="NZ_BOPG01000030.1"/>
</dbReference>